<dbReference type="Proteomes" id="UP001556367">
    <property type="component" value="Unassembled WGS sequence"/>
</dbReference>
<dbReference type="EMBL" id="JASNQZ010000015">
    <property type="protein sequence ID" value="KAL0945845.1"/>
    <property type="molecule type" value="Genomic_DNA"/>
</dbReference>
<reference evidence="2" key="1">
    <citation type="submission" date="2024-06" db="EMBL/GenBank/DDBJ databases">
        <title>Multi-omics analyses provide insights into the biosynthesis of the anticancer antibiotic pleurotin in Hohenbuehelia grisea.</title>
        <authorList>
            <person name="Weaver J.A."/>
            <person name="Alberti F."/>
        </authorList>
    </citation>
    <scope>NUCLEOTIDE SEQUENCE [LARGE SCALE GENOMIC DNA]</scope>
    <source>
        <strain evidence="2">T-177</strain>
    </source>
</reference>
<gene>
    <name evidence="1" type="ORF">HGRIS_012128</name>
</gene>
<name>A0ABR3IRD2_9AGAR</name>
<keyword evidence="2" id="KW-1185">Reference proteome</keyword>
<protein>
    <submittedName>
        <fullName evidence="1">Uncharacterized protein</fullName>
    </submittedName>
</protein>
<evidence type="ECO:0000313" key="2">
    <source>
        <dbReference type="Proteomes" id="UP001556367"/>
    </source>
</evidence>
<evidence type="ECO:0000313" key="1">
    <source>
        <dbReference type="EMBL" id="KAL0945845.1"/>
    </source>
</evidence>
<accession>A0ABR3IRD2</accession>
<comment type="caution">
    <text evidence="1">The sequence shown here is derived from an EMBL/GenBank/DDBJ whole genome shotgun (WGS) entry which is preliminary data.</text>
</comment>
<sequence>MVLAAFEISKAVENGKVIEPVVGQTTGIISHQEPFKCKIVPRSSKAAALVETADL</sequence>
<organism evidence="1 2">
    <name type="scientific">Hohenbuehelia grisea</name>
    <dbReference type="NCBI Taxonomy" id="104357"/>
    <lineage>
        <taxon>Eukaryota</taxon>
        <taxon>Fungi</taxon>
        <taxon>Dikarya</taxon>
        <taxon>Basidiomycota</taxon>
        <taxon>Agaricomycotina</taxon>
        <taxon>Agaricomycetes</taxon>
        <taxon>Agaricomycetidae</taxon>
        <taxon>Agaricales</taxon>
        <taxon>Pleurotineae</taxon>
        <taxon>Pleurotaceae</taxon>
        <taxon>Hohenbuehelia</taxon>
    </lineage>
</organism>
<proteinExistence type="predicted"/>